<dbReference type="InterPro" id="IPR021333">
    <property type="entry name" value="DUF2946"/>
</dbReference>
<dbReference type="EMBL" id="JBHSMX010000007">
    <property type="protein sequence ID" value="MFC5519901.1"/>
    <property type="molecule type" value="Genomic_DNA"/>
</dbReference>
<proteinExistence type="predicted"/>
<evidence type="ECO:0000313" key="2">
    <source>
        <dbReference type="Proteomes" id="UP001596084"/>
    </source>
</evidence>
<gene>
    <name evidence="1" type="ORF">ACFPP7_03085</name>
</gene>
<dbReference type="Pfam" id="PF11162">
    <property type="entry name" value="DUF2946"/>
    <property type="match status" value="1"/>
</dbReference>
<sequence>MQRLRNAHSVARWALLCFLLSLGVAIATPLVNPQSMELVCSSVGGVKPLIKSADGSTQSASQMGDCPLCLTGGGPLPPDIRLRAEPIQPLSYVLQTIPAAHIALLTTAPLPARGPPILL</sequence>
<protein>
    <submittedName>
        <fullName evidence="1">DUF2946 family protein</fullName>
    </submittedName>
</protein>
<organism evidence="1 2">
    <name type="scientific">Polaromonas jejuensis</name>
    <dbReference type="NCBI Taxonomy" id="457502"/>
    <lineage>
        <taxon>Bacteria</taxon>
        <taxon>Pseudomonadati</taxon>
        <taxon>Pseudomonadota</taxon>
        <taxon>Betaproteobacteria</taxon>
        <taxon>Burkholderiales</taxon>
        <taxon>Comamonadaceae</taxon>
        <taxon>Polaromonas</taxon>
    </lineage>
</organism>
<reference evidence="2" key="1">
    <citation type="journal article" date="2019" name="Int. J. Syst. Evol. Microbiol.">
        <title>The Global Catalogue of Microorganisms (GCM) 10K type strain sequencing project: providing services to taxonomists for standard genome sequencing and annotation.</title>
        <authorList>
            <consortium name="The Broad Institute Genomics Platform"/>
            <consortium name="The Broad Institute Genome Sequencing Center for Infectious Disease"/>
            <person name="Wu L."/>
            <person name="Ma J."/>
        </authorList>
    </citation>
    <scope>NUCLEOTIDE SEQUENCE [LARGE SCALE GENOMIC DNA]</scope>
    <source>
        <strain evidence="2">CGMCC 4.7277</strain>
    </source>
</reference>
<name>A0ABW0Q524_9BURK</name>
<keyword evidence="2" id="KW-1185">Reference proteome</keyword>
<dbReference type="RefSeq" id="WP_084389737.1">
    <property type="nucleotide sequence ID" value="NZ_JBHSMX010000007.1"/>
</dbReference>
<comment type="caution">
    <text evidence="1">The sequence shown here is derived from an EMBL/GenBank/DDBJ whole genome shotgun (WGS) entry which is preliminary data.</text>
</comment>
<evidence type="ECO:0000313" key="1">
    <source>
        <dbReference type="EMBL" id="MFC5519901.1"/>
    </source>
</evidence>
<accession>A0ABW0Q524</accession>
<dbReference type="Proteomes" id="UP001596084">
    <property type="component" value="Unassembled WGS sequence"/>
</dbReference>